<name>A0A938X5E0_9FIRM</name>
<sequence length="346" mass="38561">MKMTFRWYGKNDPVPLSYIRQIPNMSGIVSAVYDTPTGEVWPIEQIEEVKRAAEEHGLAFEVVESVPVHEEIKLGGKDAPRLIENYCENVRRLGAAGVKVICYNFMPVFDWVRTTLKNPLPDGSNALAYDSREIEALDPVTKPLSLPGWDESYTQAECSALIRRWHEAGEETLWKSFETFLRAVIPVAEESGIRMAIHPDDPPWGLFGLPRIIKDANSIRRMREIMPSPANGLTLCTGSLGANPQNDVVALAREFAPYIPFAHLRNVAYTEHGFTETAHPCGALDLYGVVKALVQNGFDGYVRPDHGRMIFGEEGRPGYGLFDRALGAAYLNGLFEAAQKEEASHE</sequence>
<evidence type="ECO:0000256" key="7">
    <source>
        <dbReference type="ARBA" id="ARBA00023211"/>
    </source>
</evidence>
<comment type="function">
    <text evidence="2 9">Catalyzes the dehydration of D-mannonate.</text>
</comment>
<dbReference type="EC" id="4.2.1.8" evidence="5 9"/>
<dbReference type="InterPro" id="IPR004628">
    <property type="entry name" value="Man_deHydtase"/>
</dbReference>
<dbReference type="GO" id="GO:0008198">
    <property type="term" value="F:ferrous iron binding"/>
    <property type="evidence" value="ECO:0007669"/>
    <property type="project" value="TreeGrafter"/>
</dbReference>
<dbReference type="Gene3D" id="3.20.20.150">
    <property type="entry name" value="Divalent-metal-dependent TIM barrel enzymes"/>
    <property type="match status" value="1"/>
</dbReference>
<dbReference type="AlphaFoldDB" id="A0A938X5E0"/>
<dbReference type="EMBL" id="JACJKY010000002">
    <property type="protein sequence ID" value="MBM6919844.1"/>
    <property type="molecule type" value="Genomic_DNA"/>
</dbReference>
<evidence type="ECO:0000256" key="3">
    <source>
        <dbReference type="ARBA" id="ARBA00004892"/>
    </source>
</evidence>
<reference evidence="10" key="1">
    <citation type="submission" date="2020-08" db="EMBL/GenBank/DDBJ databases">
        <authorList>
            <person name="Cejkova D."/>
            <person name="Kubasova T."/>
            <person name="Jahodarova E."/>
            <person name="Rychlik I."/>
        </authorList>
    </citation>
    <scope>NUCLEOTIDE SEQUENCE</scope>
    <source>
        <strain evidence="10">An559</strain>
    </source>
</reference>
<comment type="similarity">
    <text evidence="4 9">Belongs to the mannonate dehydratase family.</text>
</comment>
<keyword evidence="6 9" id="KW-0408">Iron</keyword>
<dbReference type="SUPFAM" id="SSF51658">
    <property type="entry name" value="Xylose isomerase-like"/>
    <property type="match status" value="1"/>
</dbReference>
<dbReference type="PIRSF" id="PIRSF016049">
    <property type="entry name" value="Man_dehyd"/>
    <property type="match status" value="1"/>
</dbReference>
<keyword evidence="11" id="KW-1185">Reference proteome</keyword>
<keyword evidence="8 9" id="KW-0456">Lyase</keyword>
<accession>A0A938X5E0</accession>
<dbReference type="PANTHER" id="PTHR30387:SF2">
    <property type="entry name" value="MANNONATE DEHYDRATASE"/>
    <property type="match status" value="1"/>
</dbReference>
<reference evidence="10" key="2">
    <citation type="journal article" date="2021" name="Sci. Rep.">
        <title>The distribution of antibiotic resistance genes in chicken gut microbiota commensals.</title>
        <authorList>
            <person name="Juricova H."/>
            <person name="Matiasovicova J."/>
            <person name="Kubasova T."/>
            <person name="Cejkova D."/>
            <person name="Rychlik I."/>
        </authorList>
    </citation>
    <scope>NUCLEOTIDE SEQUENCE</scope>
    <source>
        <strain evidence="10">An559</strain>
    </source>
</reference>
<organism evidence="10 11">
    <name type="scientific">Merdimmobilis hominis</name>
    <dbReference type="NCBI Taxonomy" id="2897707"/>
    <lineage>
        <taxon>Bacteria</taxon>
        <taxon>Bacillati</taxon>
        <taxon>Bacillota</taxon>
        <taxon>Clostridia</taxon>
        <taxon>Eubacteriales</taxon>
        <taxon>Oscillospiraceae</taxon>
        <taxon>Merdimmobilis</taxon>
    </lineage>
</organism>
<evidence type="ECO:0000256" key="8">
    <source>
        <dbReference type="ARBA" id="ARBA00023239"/>
    </source>
</evidence>
<comment type="caution">
    <text evidence="10">The sequence shown here is derived from an EMBL/GenBank/DDBJ whole genome shotgun (WGS) entry which is preliminary data.</text>
</comment>
<evidence type="ECO:0000256" key="1">
    <source>
        <dbReference type="ARBA" id="ARBA00001794"/>
    </source>
</evidence>
<dbReference type="InterPro" id="IPR036237">
    <property type="entry name" value="Xyl_isomerase-like_sf"/>
</dbReference>
<evidence type="ECO:0000256" key="6">
    <source>
        <dbReference type="ARBA" id="ARBA00023004"/>
    </source>
</evidence>
<evidence type="ECO:0000256" key="5">
    <source>
        <dbReference type="ARBA" id="ARBA00012927"/>
    </source>
</evidence>
<comment type="pathway">
    <text evidence="3 9">Carbohydrate metabolism; pentose and glucuronate interconversion.</text>
</comment>
<comment type="catalytic activity">
    <reaction evidence="1 9">
        <text>D-mannonate = 2-dehydro-3-deoxy-D-gluconate + H2O</text>
        <dbReference type="Rhea" id="RHEA:20097"/>
        <dbReference type="ChEBI" id="CHEBI:15377"/>
        <dbReference type="ChEBI" id="CHEBI:17767"/>
        <dbReference type="ChEBI" id="CHEBI:57990"/>
        <dbReference type="EC" id="4.2.1.8"/>
    </reaction>
</comment>
<dbReference type="RefSeq" id="WP_204444078.1">
    <property type="nucleotide sequence ID" value="NZ_JACJKY010000002.1"/>
</dbReference>
<gene>
    <name evidence="9 10" type="primary">uxuA</name>
    <name evidence="10" type="ORF">H6A12_01525</name>
</gene>
<evidence type="ECO:0000313" key="11">
    <source>
        <dbReference type="Proteomes" id="UP000774750"/>
    </source>
</evidence>
<dbReference type="GO" id="GO:0030145">
    <property type="term" value="F:manganese ion binding"/>
    <property type="evidence" value="ECO:0007669"/>
    <property type="project" value="TreeGrafter"/>
</dbReference>
<dbReference type="Pfam" id="PF03786">
    <property type="entry name" value="UxuA"/>
    <property type="match status" value="1"/>
</dbReference>
<keyword evidence="7 9" id="KW-0464">Manganese</keyword>
<dbReference type="NCBIfam" id="TIGR00695">
    <property type="entry name" value="uxuA"/>
    <property type="match status" value="1"/>
</dbReference>
<comment type="cofactor">
    <cofactor evidence="9">
        <name>Fe(2+)</name>
        <dbReference type="ChEBI" id="CHEBI:29033"/>
    </cofactor>
    <cofactor evidence="9">
        <name>Mn(2+)</name>
        <dbReference type="ChEBI" id="CHEBI:29035"/>
    </cofactor>
</comment>
<dbReference type="PANTHER" id="PTHR30387">
    <property type="entry name" value="MANNONATE DEHYDRATASE"/>
    <property type="match status" value="1"/>
</dbReference>
<dbReference type="HAMAP" id="MF_00106">
    <property type="entry name" value="UxuA"/>
    <property type="match status" value="1"/>
</dbReference>
<evidence type="ECO:0000256" key="2">
    <source>
        <dbReference type="ARBA" id="ARBA00002713"/>
    </source>
</evidence>
<dbReference type="GO" id="GO:0008927">
    <property type="term" value="F:mannonate dehydratase activity"/>
    <property type="evidence" value="ECO:0007669"/>
    <property type="project" value="UniProtKB-UniRule"/>
</dbReference>
<dbReference type="GO" id="GO:0042840">
    <property type="term" value="P:D-glucuronate catabolic process"/>
    <property type="evidence" value="ECO:0007669"/>
    <property type="project" value="TreeGrafter"/>
</dbReference>
<evidence type="ECO:0000313" key="10">
    <source>
        <dbReference type="EMBL" id="MBM6919844.1"/>
    </source>
</evidence>
<proteinExistence type="inferred from homology"/>
<evidence type="ECO:0000256" key="9">
    <source>
        <dbReference type="HAMAP-Rule" id="MF_00106"/>
    </source>
</evidence>
<dbReference type="Proteomes" id="UP000774750">
    <property type="component" value="Unassembled WGS sequence"/>
</dbReference>
<evidence type="ECO:0000256" key="4">
    <source>
        <dbReference type="ARBA" id="ARBA00007389"/>
    </source>
</evidence>
<dbReference type="NCBIfam" id="NF003027">
    <property type="entry name" value="PRK03906.1"/>
    <property type="match status" value="2"/>
</dbReference>
<protein>
    <recommendedName>
        <fullName evidence="5 9">Mannonate dehydratase</fullName>
        <ecNumber evidence="5 9">4.2.1.8</ecNumber>
    </recommendedName>
    <alternativeName>
        <fullName evidence="9">D-mannonate hydro-lyase</fullName>
    </alternativeName>
</protein>